<gene>
    <name evidence="2" type="ORF">LA55_885</name>
</gene>
<dbReference type="OrthoDB" id="9800549at2"/>
<dbReference type="SUPFAM" id="SSF53098">
    <property type="entry name" value="Ribonuclease H-like"/>
    <property type="match status" value="1"/>
</dbReference>
<dbReference type="STRING" id="28110.KU46_1426"/>
<dbReference type="GO" id="GO:0008408">
    <property type="term" value="F:3'-5' exonuclease activity"/>
    <property type="evidence" value="ECO:0007669"/>
    <property type="project" value="InterPro"/>
</dbReference>
<dbReference type="AlphaFoldDB" id="A0A0B6D5U3"/>
<dbReference type="SMART" id="SM00474">
    <property type="entry name" value="35EXOc"/>
    <property type="match status" value="1"/>
</dbReference>
<dbReference type="PANTHER" id="PTHR47649:SF1">
    <property type="entry name" value="RIBONUCLEASE D"/>
    <property type="match status" value="1"/>
</dbReference>
<dbReference type="InterPro" id="IPR051086">
    <property type="entry name" value="RNase_D-like"/>
</dbReference>
<dbReference type="PANTHER" id="PTHR47649">
    <property type="entry name" value="RIBONUCLEASE D"/>
    <property type="match status" value="1"/>
</dbReference>
<dbReference type="KEGG" id="fpz:LA55_885"/>
<reference evidence="2 3" key="1">
    <citation type="journal article" date="2015" name="Genome Announc.">
        <title>Genome sequencing of 18 francisella strains to aid in assay development and testing.</title>
        <authorList>
            <person name="Johnson S.L."/>
            <person name="Daligault H.E."/>
            <person name="Davenport K.W."/>
            <person name="Coyne S.R."/>
            <person name="Frey K.G."/>
            <person name="Koroleva G.I."/>
            <person name="Broomall S.M."/>
            <person name="Bishop-Lilly K.A."/>
            <person name="Bruce D.C."/>
            <person name="Chertkov O."/>
            <person name="Freitas T."/>
            <person name="Jaissle J."/>
            <person name="Ladner J.T."/>
            <person name="Rosenzweig C.N."/>
            <person name="Gibbons H.S."/>
            <person name="Palacios G.F."/>
            <person name="Redden C.L."/>
            <person name="Xu Y."/>
            <person name="Minogue T.D."/>
            <person name="Chain P.S."/>
        </authorList>
    </citation>
    <scope>NUCLEOTIDE SEQUENCE [LARGE SCALE GENOMIC DNA]</scope>
    <source>
        <strain evidence="2 3">GA01-2794</strain>
    </source>
</reference>
<dbReference type="CDD" id="cd06142">
    <property type="entry name" value="RNaseD_exo"/>
    <property type="match status" value="1"/>
</dbReference>
<feature type="domain" description="HRDC" evidence="1">
    <location>
        <begin position="205"/>
        <end position="286"/>
    </location>
</feature>
<dbReference type="Proteomes" id="UP000031830">
    <property type="component" value="Chromosome"/>
</dbReference>
<organism evidence="2 3">
    <name type="scientific">Francisella philomiragia</name>
    <dbReference type="NCBI Taxonomy" id="28110"/>
    <lineage>
        <taxon>Bacteria</taxon>
        <taxon>Pseudomonadati</taxon>
        <taxon>Pseudomonadota</taxon>
        <taxon>Gammaproteobacteria</taxon>
        <taxon>Thiotrichales</taxon>
        <taxon>Francisellaceae</taxon>
        <taxon>Francisella</taxon>
    </lineage>
</organism>
<dbReference type="RefSeq" id="WP_044526063.1">
    <property type="nucleotide sequence ID" value="NZ_CP009440.1"/>
</dbReference>
<dbReference type="Gene3D" id="1.10.150.80">
    <property type="entry name" value="HRDC domain"/>
    <property type="match status" value="1"/>
</dbReference>
<dbReference type="EMBL" id="CP009440">
    <property type="protein sequence ID" value="AJI53682.1"/>
    <property type="molecule type" value="Genomic_DNA"/>
</dbReference>
<dbReference type="GO" id="GO:0006139">
    <property type="term" value="P:nucleobase-containing compound metabolic process"/>
    <property type="evidence" value="ECO:0007669"/>
    <property type="project" value="InterPro"/>
</dbReference>
<evidence type="ECO:0000313" key="2">
    <source>
        <dbReference type="EMBL" id="AJI53682.1"/>
    </source>
</evidence>
<accession>A0A0B6D5U3</accession>
<dbReference type="InterPro" id="IPR002121">
    <property type="entry name" value="HRDC_dom"/>
</dbReference>
<dbReference type="GO" id="GO:0000166">
    <property type="term" value="F:nucleotide binding"/>
    <property type="evidence" value="ECO:0007669"/>
    <property type="project" value="InterPro"/>
</dbReference>
<sequence>MIINTNKKLENIVQTLKNTKEIAVDTEFYWMRTYYPELCLVQIATENEIFLIDTLEDLDFSKLRDIFEDTGIQKIIHSATNDIPIIKRFFNCEVNNIFDTQLAASFLGTQSQISLKALLKDILDIEMEKESQFSDWRKRPLSQKQFDYALKDVEHLIEIKHHLEEKLNQTDYKQYFYEELLEIQKTEFNTVENIHNKIGNIQKFDEKTQKNAILVAQWRESIAQQKNIPVRFIFDNKILYAIAHKNPKSLNSFDSEELKKLKPWIKKSVITALNSKHNLEHINLEQKSGAKISTEINDKITNFFDIETRSFKFDASLIASRKDIRSVAYNLSIDPNYSSNKLLVGWRYEIVGKKLKEYILDTIKNI</sequence>
<name>A0A0B6D5U3_9GAMM</name>
<dbReference type="GO" id="GO:0003676">
    <property type="term" value="F:nucleic acid binding"/>
    <property type="evidence" value="ECO:0007669"/>
    <property type="project" value="InterPro"/>
</dbReference>
<dbReference type="Gene3D" id="3.30.420.10">
    <property type="entry name" value="Ribonuclease H-like superfamily/Ribonuclease H"/>
    <property type="match status" value="1"/>
</dbReference>
<dbReference type="PROSITE" id="PS50967">
    <property type="entry name" value="HRDC"/>
    <property type="match status" value="1"/>
</dbReference>
<dbReference type="InterPro" id="IPR036397">
    <property type="entry name" value="RNaseH_sf"/>
</dbReference>
<evidence type="ECO:0000259" key="1">
    <source>
        <dbReference type="PROSITE" id="PS50967"/>
    </source>
</evidence>
<evidence type="ECO:0000313" key="3">
    <source>
        <dbReference type="Proteomes" id="UP000031830"/>
    </source>
</evidence>
<dbReference type="InterPro" id="IPR012337">
    <property type="entry name" value="RNaseH-like_sf"/>
</dbReference>
<dbReference type="InterPro" id="IPR044876">
    <property type="entry name" value="HRDC_dom_sf"/>
</dbReference>
<dbReference type="InterPro" id="IPR002562">
    <property type="entry name" value="3'-5'_exonuclease_dom"/>
</dbReference>
<dbReference type="Pfam" id="PF00570">
    <property type="entry name" value="HRDC"/>
    <property type="match status" value="1"/>
</dbReference>
<proteinExistence type="predicted"/>
<dbReference type="SUPFAM" id="SSF47819">
    <property type="entry name" value="HRDC-like"/>
    <property type="match status" value="2"/>
</dbReference>
<protein>
    <submittedName>
        <fullName evidence="2">HRDC domain protein</fullName>
    </submittedName>
</protein>
<dbReference type="InterPro" id="IPR010997">
    <property type="entry name" value="HRDC-like_sf"/>
</dbReference>
<dbReference type="Pfam" id="PF01612">
    <property type="entry name" value="DNA_pol_A_exo1"/>
    <property type="match status" value="1"/>
</dbReference>